<feature type="transmembrane region" description="Helical" evidence="1">
    <location>
        <begin position="49"/>
        <end position="68"/>
    </location>
</feature>
<reference evidence="2 3" key="1">
    <citation type="submission" date="2019-03" db="EMBL/GenBank/DDBJ databases">
        <title>Draft genome of Gammaproteobacteria bacterium LSUCC0057, a member of the SAR92 clade.</title>
        <authorList>
            <person name="Lanclos V.C."/>
            <person name="Doiron C."/>
            <person name="Henson M.W."/>
            <person name="Thrash J.C."/>
        </authorList>
    </citation>
    <scope>NUCLEOTIDE SEQUENCE [LARGE SCALE GENOMIC DNA]</scope>
    <source>
        <strain evidence="2 3">LSUCC0057</strain>
    </source>
</reference>
<dbReference type="Proteomes" id="UP000298133">
    <property type="component" value="Unassembled WGS sequence"/>
</dbReference>
<dbReference type="EMBL" id="SPIA01000001">
    <property type="protein sequence ID" value="TFH68990.1"/>
    <property type="molecule type" value="Genomic_DNA"/>
</dbReference>
<keyword evidence="1" id="KW-0472">Membrane</keyword>
<evidence type="ECO:0000313" key="3">
    <source>
        <dbReference type="Proteomes" id="UP000298133"/>
    </source>
</evidence>
<evidence type="ECO:0000256" key="1">
    <source>
        <dbReference type="SAM" id="Phobius"/>
    </source>
</evidence>
<keyword evidence="1" id="KW-0812">Transmembrane</keyword>
<accession>A0A4Y8UJW0</accession>
<keyword evidence="1" id="KW-1133">Transmembrane helix</keyword>
<gene>
    <name evidence="2" type="ORF">E3W66_03350</name>
</gene>
<sequence length="74" mass="8649">MMTVIEYALVLSGVITVCTSLFYYYRRTGDKFRIGQLLRGRLELDGREFLFNRIGLYLLAMGVMIRYVNQIFLG</sequence>
<proteinExistence type="predicted"/>
<dbReference type="AlphaFoldDB" id="A0A4Y8UJW0"/>
<keyword evidence="3" id="KW-1185">Reference proteome</keyword>
<protein>
    <submittedName>
        <fullName evidence="2">Uncharacterized protein</fullName>
    </submittedName>
</protein>
<feature type="transmembrane region" description="Helical" evidence="1">
    <location>
        <begin position="6"/>
        <end position="25"/>
    </location>
</feature>
<organism evidence="2 3">
    <name type="scientific">Gammaproteobacteria bacterium LSUCC0057</name>
    <dbReference type="NCBI Taxonomy" id="2559237"/>
    <lineage>
        <taxon>Bacteria</taxon>
        <taxon>Pseudomonadati</taxon>
        <taxon>Pseudomonadota</taxon>
        <taxon>Gammaproteobacteria</taxon>
        <taxon>Cellvibrionales</taxon>
        <taxon>Porticoccaceae</taxon>
        <taxon>SAR92 clade</taxon>
    </lineage>
</organism>
<evidence type="ECO:0000313" key="2">
    <source>
        <dbReference type="EMBL" id="TFH68990.1"/>
    </source>
</evidence>
<name>A0A4Y8UJW0_9GAMM</name>
<comment type="caution">
    <text evidence="2">The sequence shown here is derived from an EMBL/GenBank/DDBJ whole genome shotgun (WGS) entry which is preliminary data.</text>
</comment>